<feature type="region of interest" description="Disordered" evidence="1">
    <location>
        <begin position="30"/>
        <end position="69"/>
    </location>
</feature>
<name>A0AAF3F7A0_9BILA</name>
<accession>A0AAF3F7A0</accession>
<dbReference type="Proteomes" id="UP000887575">
    <property type="component" value="Unassembled WGS sequence"/>
</dbReference>
<dbReference type="WBParaSite" id="MBELARI_LOCUS2679">
    <property type="protein sequence ID" value="MBELARI_LOCUS2679"/>
    <property type="gene ID" value="MBELARI_LOCUS2679"/>
</dbReference>
<proteinExistence type="predicted"/>
<organism evidence="2 3">
    <name type="scientific">Mesorhabditis belari</name>
    <dbReference type="NCBI Taxonomy" id="2138241"/>
    <lineage>
        <taxon>Eukaryota</taxon>
        <taxon>Metazoa</taxon>
        <taxon>Ecdysozoa</taxon>
        <taxon>Nematoda</taxon>
        <taxon>Chromadorea</taxon>
        <taxon>Rhabditida</taxon>
        <taxon>Rhabditina</taxon>
        <taxon>Rhabditomorpha</taxon>
        <taxon>Rhabditoidea</taxon>
        <taxon>Rhabditidae</taxon>
        <taxon>Mesorhabditinae</taxon>
        <taxon>Mesorhabditis</taxon>
    </lineage>
</organism>
<keyword evidence="2" id="KW-1185">Reference proteome</keyword>
<evidence type="ECO:0000313" key="2">
    <source>
        <dbReference type="Proteomes" id="UP000887575"/>
    </source>
</evidence>
<feature type="compositionally biased region" description="Basic and acidic residues" evidence="1">
    <location>
        <begin position="30"/>
        <end position="46"/>
    </location>
</feature>
<sequence>MENQSEMHPNVKNLIADREREWLDHLLDVPKKSELKSHEPKSDLGDQRNLMGKDQIADKIDNQNIDPFD</sequence>
<dbReference type="AlphaFoldDB" id="A0AAF3F7A0"/>
<evidence type="ECO:0000256" key="1">
    <source>
        <dbReference type="SAM" id="MobiDB-lite"/>
    </source>
</evidence>
<reference evidence="3" key="1">
    <citation type="submission" date="2024-02" db="UniProtKB">
        <authorList>
            <consortium name="WormBaseParasite"/>
        </authorList>
    </citation>
    <scope>IDENTIFICATION</scope>
</reference>
<protein>
    <submittedName>
        <fullName evidence="3">Uncharacterized protein</fullName>
    </submittedName>
</protein>
<evidence type="ECO:0000313" key="3">
    <source>
        <dbReference type="WBParaSite" id="MBELARI_LOCUS2679"/>
    </source>
</evidence>